<dbReference type="Proteomes" id="UP001628078">
    <property type="component" value="Unassembled WGS sequence"/>
</dbReference>
<proteinExistence type="predicted"/>
<feature type="domain" description="N-acetyltransferase" evidence="1">
    <location>
        <begin position="2"/>
        <end position="152"/>
    </location>
</feature>
<protein>
    <submittedName>
        <fullName evidence="2">N-acetyltransferase</fullName>
    </submittedName>
</protein>
<name>A0ABQ5JQ13_9LACO</name>
<dbReference type="InterPro" id="IPR000182">
    <property type="entry name" value="GNAT_dom"/>
</dbReference>
<dbReference type="SUPFAM" id="SSF55729">
    <property type="entry name" value="Acyl-CoA N-acyltransferases (Nat)"/>
    <property type="match status" value="1"/>
</dbReference>
<dbReference type="InterPro" id="IPR016181">
    <property type="entry name" value="Acyl_CoA_acyltransferase"/>
</dbReference>
<accession>A0ABQ5JQ13</accession>
<evidence type="ECO:0000313" key="2">
    <source>
        <dbReference type="EMBL" id="GKT06586.1"/>
    </source>
</evidence>
<organism evidence="2 3">
    <name type="scientific">Furfurilactobacillus curtus</name>
    <dbReference type="NCBI Taxonomy" id="1746200"/>
    <lineage>
        <taxon>Bacteria</taxon>
        <taxon>Bacillati</taxon>
        <taxon>Bacillota</taxon>
        <taxon>Bacilli</taxon>
        <taxon>Lactobacillales</taxon>
        <taxon>Lactobacillaceae</taxon>
        <taxon>Furfurilactobacillus</taxon>
    </lineage>
</organism>
<dbReference type="Gene3D" id="3.40.630.30">
    <property type="match status" value="1"/>
</dbReference>
<dbReference type="CDD" id="cd04301">
    <property type="entry name" value="NAT_SF"/>
    <property type="match status" value="1"/>
</dbReference>
<evidence type="ECO:0000313" key="3">
    <source>
        <dbReference type="Proteomes" id="UP001628078"/>
    </source>
</evidence>
<dbReference type="Pfam" id="PF00583">
    <property type="entry name" value="Acetyltransf_1"/>
    <property type="match status" value="1"/>
</dbReference>
<dbReference type="RefSeq" id="WP_407884855.1">
    <property type="nucleotide sequence ID" value="NZ_BQXO01000007.1"/>
</dbReference>
<dbReference type="PROSITE" id="PS51186">
    <property type="entry name" value="GNAT"/>
    <property type="match status" value="1"/>
</dbReference>
<sequence>MITLQTITPQNYNEVNQLIKIAFASAPHSDGNEAELTMALRHDKNYSPTLEIVAKHRTGTLIGHAALSVATIQEQPTTKIAVMAPLSVSPAFQGRGIGSSLISELEMRALKNGFTAISVIGDPAYYERFGYQPAINYGLTAPFQIPDENFMLHVINSNTTHCLTGQLIYATAFHLI</sequence>
<dbReference type="EMBL" id="BQXO01000007">
    <property type="protein sequence ID" value="GKT06586.1"/>
    <property type="molecule type" value="Genomic_DNA"/>
</dbReference>
<reference evidence="2 3" key="1">
    <citation type="submission" date="2022-03" db="EMBL/GenBank/DDBJ databases">
        <title>Draft genome sequence of Furfurilactobacillus curtus JCM 31185.</title>
        <authorList>
            <person name="Suzuki S."/>
            <person name="Endo A."/>
            <person name="Kajikawa A."/>
        </authorList>
    </citation>
    <scope>NUCLEOTIDE SEQUENCE [LARGE SCALE GENOMIC DNA]</scope>
    <source>
        <strain evidence="2 3">JCM 31185</strain>
    </source>
</reference>
<gene>
    <name evidence="2" type="ORF">JCM31185_18730</name>
</gene>
<evidence type="ECO:0000259" key="1">
    <source>
        <dbReference type="PROSITE" id="PS51186"/>
    </source>
</evidence>
<keyword evidence="3" id="KW-1185">Reference proteome</keyword>
<comment type="caution">
    <text evidence="2">The sequence shown here is derived from an EMBL/GenBank/DDBJ whole genome shotgun (WGS) entry which is preliminary data.</text>
</comment>